<dbReference type="Proteomes" id="UP000317355">
    <property type="component" value="Unassembled WGS sequence"/>
</dbReference>
<protein>
    <submittedName>
        <fullName evidence="1">Uncharacterized protein</fullName>
    </submittedName>
</protein>
<accession>A0A558DF29</accession>
<evidence type="ECO:0000313" key="2">
    <source>
        <dbReference type="Proteomes" id="UP000317355"/>
    </source>
</evidence>
<name>A0A558DF29_9GAMM</name>
<gene>
    <name evidence="1" type="ORF">FHK82_01285</name>
</gene>
<dbReference type="AlphaFoldDB" id="A0A558DF29"/>
<reference evidence="1 2" key="1">
    <citation type="submission" date="2019-07" db="EMBL/GenBank/DDBJ databases">
        <title>The pathways for chlorine oxyanion respiration interact through the shared metabolite chlorate.</title>
        <authorList>
            <person name="Barnum T.P."/>
            <person name="Cheng Y."/>
            <person name="Hill K.A."/>
            <person name="Lucas L.N."/>
            <person name="Carlson H.K."/>
            <person name="Coates J.D."/>
        </authorList>
    </citation>
    <scope>NUCLEOTIDE SEQUENCE [LARGE SCALE GENOMIC DNA]</scope>
    <source>
        <strain evidence="1">BK-3</strain>
    </source>
</reference>
<sequence>MSATVMVLPSKEPEDIRLVTIPEDMESQEAFRHATGVIAAAEESNPDCSWEDVEDALEAHGFRSVSFLLGPALD</sequence>
<proteinExistence type="predicted"/>
<comment type="caution">
    <text evidence="1">The sequence shown here is derived from an EMBL/GenBank/DDBJ whole genome shotgun (WGS) entry which is preliminary data.</text>
</comment>
<evidence type="ECO:0000313" key="1">
    <source>
        <dbReference type="EMBL" id="TVT59641.1"/>
    </source>
</evidence>
<organism evidence="1 2">
    <name type="scientific">Sedimenticola thiotaurini</name>
    <dbReference type="NCBI Taxonomy" id="1543721"/>
    <lineage>
        <taxon>Bacteria</taxon>
        <taxon>Pseudomonadati</taxon>
        <taxon>Pseudomonadota</taxon>
        <taxon>Gammaproteobacteria</taxon>
        <taxon>Chromatiales</taxon>
        <taxon>Sedimenticolaceae</taxon>
        <taxon>Sedimenticola</taxon>
    </lineage>
</organism>
<dbReference type="EMBL" id="VMRY01000003">
    <property type="protein sequence ID" value="TVT59641.1"/>
    <property type="molecule type" value="Genomic_DNA"/>
</dbReference>